<organism evidence="1 2">
    <name type="scientific">Meloidogyne incognita</name>
    <name type="common">Southern root-knot nematode worm</name>
    <name type="synonym">Oxyuris incognita</name>
    <dbReference type="NCBI Taxonomy" id="6306"/>
    <lineage>
        <taxon>Eukaryota</taxon>
        <taxon>Metazoa</taxon>
        <taxon>Ecdysozoa</taxon>
        <taxon>Nematoda</taxon>
        <taxon>Chromadorea</taxon>
        <taxon>Rhabditida</taxon>
        <taxon>Tylenchina</taxon>
        <taxon>Tylenchomorpha</taxon>
        <taxon>Tylenchoidea</taxon>
        <taxon>Meloidogynidae</taxon>
        <taxon>Meloidogyninae</taxon>
        <taxon>Meloidogyne</taxon>
        <taxon>Meloidogyne incognita group</taxon>
    </lineage>
</organism>
<dbReference type="Proteomes" id="UP000887563">
    <property type="component" value="Unplaced"/>
</dbReference>
<protein>
    <submittedName>
        <fullName evidence="2">CUB domain-containing protein</fullName>
    </submittedName>
</protein>
<dbReference type="WBParaSite" id="Minc3s00184g07026">
    <property type="protein sequence ID" value="Minc3s00184g07026"/>
    <property type="gene ID" value="Minc3s00184g07026"/>
</dbReference>
<evidence type="ECO:0000313" key="1">
    <source>
        <dbReference type="Proteomes" id="UP000887563"/>
    </source>
</evidence>
<sequence length="419" mass="48135">MGHTLSSYPSKNDFTVHSFLLKIFLNDSTYRPCPQPFHFATSSPQRLPKFDLKFSETCIFSINSTEAIKLTINRDNKTSFGIKVLETGNFPDPYAKDKEGQLAKVEGWYSPFQSFPLTVTSRSKSVSVIISSSDIDHSIIPYAIEFVAVKPCKCFPSNLIVSRDQPLNLLSQGFPSGYCGNLNCFTEISLENSLNTRDEESLQIQFNTFQTDFNLEPLSLQIPFGEEKVDSPKIFVNFTTKAVQDDTGFNLTIKRIKRNKECLCHGTNSNFKILNEKNDSVQYTFDGEKCPFMECYWEIQPPKDSKIYHYIIIKLNLSHADDGDFVEECDTNFIEGSRGCSKYASKNIGEILKFLVKNEILVNDVSRFVLKRDAFVRVWYHRESGEMINNPNIPRQFNLAYEWREEPHPLLPKKRFNVI</sequence>
<evidence type="ECO:0000313" key="2">
    <source>
        <dbReference type="WBParaSite" id="Minc3s00184g07026"/>
    </source>
</evidence>
<name>A0A914L230_MELIC</name>
<accession>A0A914L230</accession>
<proteinExistence type="predicted"/>
<dbReference type="AlphaFoldDB" id="A0A914L230"/>
<reference evidence="2" key="1">
    <citation type="submission" date="2022-11" db="UniProtKB">
        <authorList>
            <consortium name="WormBaseParasite"/>
        </authorList>
    </citation>
    <scope>IDENTIFICATION</scope>
</reference>
<keyword evidence="1" id="KW-1185">Reference proteome</keyword>